<dbReference type="InterPro" id="IPR002563">
    <property type="entry name" value="Flavin_Rdtase-like_dom"/>
</dbReference>
<accession>A0ABV9PZN4</accession>
<organism evidence="6 7">
    <name type="scientific">Effusibacillus consociatus</name>
    <dbReference type="NCBI Taxonomy" id="1117041"/>
    <lineage>
        <taxon>Bacteria</taxon>
        <taxon>Bacillati</taxon>
        <taxon>Bacillota</taxon>
        <taxon>Bacilli</taxon>
        <taxon>Bacillales</taxon>
        <taxon>Alicyclobacillaceae</taxon>
        <taxon>Effusibacillus</taxon>
    </lineage>
</organism>
<evidence type="ECO:0000256" key="4">
    <source>
        <dbReference type="ARBA" id="ARBA00038054"/>
    </source>
</evidence>
<reference evidence="7" key="1">
    <citation type="journal article" date="2019" name="Int. J. Syst. Evol. Microbiol.">
        <title>The Global Catalogue of Microorganisms (GCM) 10K type strain sequencing project: providing services to taxonomists for standard genome sequencing and annotation.</title>
        <authorList>
            <consortium name="The Broad Institute Genomics Platform"/>
            <consortium name="The Broad Institute Genome Sequencing Center for Infectious Disease"/>
            <person name="Wu L."/>
            <person name="Ma J."/>
        </authorList>
    </citation>
    <scope>NUCLEOTIDE SEQUENCE [LARGE SCALE GENOMIC DNA]</scope>
    <source>
        <strain evidence="7">WYCCWR 12678</strain>
    </source>
</reference>
<protein>
    <submittedName>
        <fullName evidence="6">Flavin reductase family protein</fullName>
        <ecNumber evidence="6">1.5.1.-</ecNumber>
    </submittedName>
</protein>
<feature type="domain" description="Flavin reductase like" evidence="5">
    <location>
        <begin position="20"/>
        <end position="168"/>
    </location>
</feature>
<evidence type="ECO:0000313" key="6">
    <source>
        <dbReference type="EMBL" id="MFC4767260.1"/>
    </source>
</evidence>
<dbReference type="RefSeq" id="WP_380025182.1">
    <property type="nucleotide sequence ID" value="NZ_JBHSHC010000052.1"/>
</dbReference>
<keyword evidence="2" id="KW-0285">Flavoprotein</keyword>
<keyword evidence="6" id="KW-0560">Oxidoreductase</keyword>
<proteinExistence type="inferred from homology"/>
<dbReference type="Proteomes" id="UP001596002">
    <property type="component" value="Unassembled WGS sequence"/>
</dbReference>
<evidence type="ECO:0000259" key="5">
    <source>
        <dbReference type="SMART" id="SM00903"/>
    </source>
</evidence>
<comment type="caution">
    <text evidence="6">The sequence shown here is derived from an EMBL/GenBank/DDBJ whole genome shotgun (WGS) entry which is preliminary data.</text>
</comment>
<keyword evidence="7" id="KW-1185">Reference proteome</keyword>
<dbReference type="SMART" id="SM00903">
    <property type="entry name" value="Flavin_Reduct"/>
    <property type="match status" value="1"/>
</dbReference>
<dbReference type="SUPFAM" id="SSF50475">
    <property type="entry name" value="FMN-binding split barrel"/>
    <property type="match status" value="1"/>
</dbReference>
<dbReference type="PANTHER" id="PTHR33798">
    <property type="entry name" value="FLAVOPROTEIN OXYGENASE"/>
    <property type="match status" value="1"/>
</dbReference>
<evidence type="ECO:0000256" key="2">
    <source>
        <dbReference type="ARBA" id="ARBA00022630"/>
    </source>
</evidence>
<gene>
    <name evidence="6" type="ORF">ACFO8Q_07780</name>
</gene>
<dbReference type="InterPro" id="IPR012349">
    <property type="entry name" value="Split_barrel_FMN-bd"/>
</dbReference>
<name>A0ABV9PZN4_9BACL</name>
<evidence type="ECO:0000256" key="1">
    <source>
        <dbReference type="ARBA" id="ARBA00001917"/>
    </source>
</evidence>
<dbReference type="Pfam" id="PF01613">
    <property type="entry name" value="Flavin_Reduct"/>
    <property type="match status" value="1"/>
</dbReference>
<comment type="cofactor">
    <cofactor evidence="1">
        <name>FMN</name>
        <dbReference type="ChEBI" id="CHEBI:58210"/>
    </cofactor>
</comment>
<sequence>MRLDPKDLSDLEVYKLLIGLVTPRPIAFVTTLSETGTVNAAPFSFFNVVCDDPPMLSIAVGRKDGGECKDTSRNIRNSGEFVIHVTEEKLIEQINHCSCPYPPNISEVERAGLHTIPSEKIKVPRVGECSVAMECKLHQILELGNGPAYDLIIGEVVCFHVDDRMIENGRIKVEELSPVARLAGTEYTKLGDRFSLDRPKYTGDRSV</sequence>
<dbReference type="EC" id="1.5.1.-" evidence="6"/>
<dbReference type="GO" id="GO:0016491">
    <property type="term" value="F:oxidoreductase activity"/>
    <property type="evidence" value="ECO:0007669"/>
    <property type="project" value="UniProtKB-KW"/>
</dbReference>
<evidence type="ECO:0000313" key="7">
    <source>
        <dbReference type="Proteomes" id="UP001596002"/>
    </source>
</evidence>
<comment type="similarity">
    <text evidence="4">Belongs to the flavoredoxin family.</text>
</comment>
<dbReference type="Gene3D" id="2.30.110.10">
    <property type="entry name" value="Electron Transport, Fmn-binding Protein, Chain A"/>
    <property type="match status" value="1"/>
</dbReference>
<dbReference type="EMBL" id="JBHSHC010000052">
    <property type="protein sequence ID" value="MFC4767260.1"/>
    <property type="molecule type" value="Genomic_DNA"/>
</dbReference>
<evidence type="ECO:0000256" key="3">
    <source>
        <dbReference type="ARBA" id="ARBA00022643"/>
    </source>
</evidence>
<keyword evidence="3" id="KW-0288">FMN</keyword>
<dbReference type="PANTHER" id="PTHR33798:SF5">
    <property type="entry name" value="FLAVIN REDUCTASE LIKE DOMAIN-CONTAINING PROTEIN"/>
    <property type="match status" value="1"/>
</dbReference>